<proteinExistence type="predicted"/>
<dbReference type="Proteomes" id="UP000253729">
    <property type="component" value="Unassembled WGS sequence"/>
</dbReference>
<dbReference type="GeneID" id="38133257"/>
<organism evidence="1 2">
    <name type="scientific">Aspergillus welwitschiae</name>
    <dbReference type="NCBI Taxonomy" id="1341132"/>
    <lineage>
        <taxon>Eukaryota</taxon>
        <taxon>Fungi</taxon>
        <taxon>Dikarya</taxon>
        <taxon>Ascomycota</taxon>
        <taxon>Pezizomycotina</taxon>
        <taxon>Eurotiomycetes</taxon>
        <taxon>Eurotiomycetidae</taxon>
        <taxon>Eurotiales</taxon>
        <taxon>Aspergillaceae</taxon>
        <taxon>Aspergillus</taxon>
        <taxon>Aspergillus subgen. Circumdati</taxon>
    </lineage>
</organism>
<evidence type="ECO:0000313" key="1">
    <source>
        <dbReference type="EMBL" id="RDH37555.1"/>
    </source>
</evidence>
<dbReference type="RefSeq" id="XP_026630577.1">
    <property type="nucleotide sequence ID" value="XM_026764901.1"/>
</dbReference>
<evidence type="ECO:0000313" key="2">
    <source>
        <dbReference type="Proteomes" id="UP000253729"/>
    </source>
</evidence>
<dbReference type="EMBL" id="KZ852035">
    <property type="protein sequence ID" value="RDH37555.1"/>
    <property type="molecule type" value="Genomic_DNA"/>
</dbReference>
<sequence>MLCIQHSPRRLFLSPLPQPGISLHRSIISFHSAPGRTHPFHLLIWSGMVWVWISRPPGLRSALQARHTACVLHHSPSDAWVPSHVCMYYAGISMSSFDEIIVLYSVRLNDIMGKAKPQRSVLCNGDNAPCWGIMPAASRLW</sequence>
<protein>
    <submittedName>
        <fullName evidence="1">Uncharacterized protein</fullName>
    </submittedName>
</protein>
<gene>
    <name evidence="1" type="ORF">BDQ94DRAFT_136621</name>
</gene>
<dbReference type="AlphaFoldDB" id="A0A3F3QEN5"/>
<reference evidence="1 2" key="1">
    <citation type="submission" date="2018-07" db="EMBL/GenBank/DDBJ databases">
        <title>The genomes of Aspergillus section Nigri reveals drivers in fungal speciation.</title>
        <authorList>
            <consortium name="DOE Joint Genome Institute"/>
            <person name="Vesth T.C."/>
            <person name="Nybo J."/>
            <person name="Theobald S."/>
            <person name="Brandl J."/>
            <person name="Frisvad J.C."/>
            <person name="Nielsen K.F."/>
            <person name="Lyhne E.K."/>
            <person name="Kogle M.E."/>
            <person name="Kuo A."/>
            <person name="Riley R."/>
            <person name="Clum A."/>
            <person name="Nolan M."/>
            <person name="Lipzen A."/>
            <person name="Salamov A."/>
            <person name="Henrissat B."/>
            <person name="Wiebenga A."/>
            <person name="De vries R.P."/>
            <person name="Grigoriev I.V."/>
            <person name="Mortensen U.H."/>
            <person name="Andersen M.R."/>
            <person name="Baker S.E."/>
        </authorList>
    </citation>
    <scope>NUCLEOTIDE SEQUENCE [LARGE SCALE GENOMIC DNA]</scope>
    <source>
        <strain evidence="1 2">CBS 139.54b</strain>
    </source>
</reference>
<accession>A0A3F3QEN5</accession>
<name>A0A3F3QEN5_9EURO</name>
<keyword evidence="2" id="KW-1185">Reference proteome</keyword>